<organism evidence="1 2">
    <name type="scientific">Clostridium felsineum</name>
    <dbReference type="NCBI Taxonomy" id="36839"/>
    <lineage>
        <taxon>Bacteria</taxon>
        <taxon>Bacillati</taxon>
        <taxon>Bacillota</taxon>
        <taxon>Clostridia</taxon>
        <taxon>Eubacteriales</taxon>
        <taxon>Clostridiaceae</taxon>
        <taxon>Clostridium</taxon>
    </lineage>
</organism>
<dbReference type="STRING" id="84029.CROST_36280"/>
<evidence type="ECO:0000313" key="1">
    <source>
        <dbReference type="EMBL" id="URZ11449.1"/>
    </source>
</evidence>
<dbReference type="EMBL" id="CP096983">
    <property type="protein sequence ID" value="URZ11449.1"/>
    <property type="molecule type" value="Genomic_DNA"/>
</dbReference>
<name>A0A1S8L038_9CLOT</name>
<reference evidence="1 2" key="1">
    <citation type="submission" date="2022-04" db="EMBL/GenBank/DDBJ databases">
        <title>Genome sequence of C. roseum typestrain.</title>
        <authorList>
            <person name="Poehlein A."/>
            <person name="Schoch T."/>
            <person name="Duerre P."/>
            <person name="Daniel R."/>
        </authorList>
    </citation>
    <scope>NUCLEOTIDE SEQUENCE [LARGE SCALE GENOMIC DNA]</scope>
    <source>
        <strain evidence="1 2">DSM 7320</strain>
    </source>
</reference>
<sequence>MNCSTVYVFIGSALDNNIIRKSFKTDGICFVDKDSLTDVEADYQTKVNYINLNDSQSIEKIFEDIEGIKSIVVCPSINNELKYDKLLLDVDRVLRKLVIFSKGIYPTAMRNKGIKVWFLDSNVANNENYVLTKSFSAGVNAISKTFGMELARKSTIVNYIKLNDIDNFEKISDFIDLVLDKSIYLDMQNLIV</sequence>
<keyword evidence="2" id="KW-1185">Reference proteome</keyword>
<gene>
    <name evidence="1" type="ORF">CROST_021660</name>
</gene>
<proteinExistence type="predicted"/>
<protein>
    <submittedName>
        <fullName evidence="1">Uncharacterized protein</fullName>
    </submittedName>
</protein>
<accession>A0A1S8L038</accession>
<dbReference type="AlphaFoldDB" id="A0A1S8L038"/>
<dbReference type="RefSeq" id="WP_077832769.1">
    <property type="nucleotide sequence ID" value="NZ_CP096983.1"/>
</dbReference>
<evidence type="ECO:0000313" key="2">
    <source>
        <dbReference type="Proteomes" id="UP000190951"/>
    </source>
</evidence>
<dbReference type="Proteomes" id="UP000190951">
    <property type="component" value="Chromosome"/>
</dbReference>
<dbReference type="KEGG" id="crw:CROST_021660"/>